<sequence length="56" mass="5904">DNGSRSAHSFLDTTTGDLLKAAGWGKPAKHARGNIYKSDYGMGGVGDYGAKYLRGN</sequence>
<protein>
    <submittedName>
        <fullName evidence="1">Uncharacterized protein</fullName>
    </submittedName>
</protein>
<name>A0A0F9CCV8_9ZZZZ</name>
<accession>A0A0F9CCV8</accession>
<dbReference type="EMBL" id="LAZR01044896">
    <property type="protein sequence ID" value="KKL03516.1"/>
    <property type="molecule type" value="Genomic_DNA"/>
</dbReference>
<proteinExistence type="predicted"/>
<dbReference type="AlphaFoldDB" id="A0A0F9CCV8"/>
<dbReference type="Pfam" id="PF24835">
    <property type="entry name" value="DUF7717"/>
    <property type="match status" value="1"/>
</dbReference>
<evidence type="ECO:0000313" key="1">
    <source>
        <dbReference type="EMBL" id="KKL03516.1"/>
    </source>
</evidence>
<dbReference type="InterPro" id="IPR056134">
    <property type="entry name" value="DUF7717"/>
</dbReference>
<organism evidence="1">
    <name type="scientific">marine sediment metagenome</name>
    <dbReference type="NCBI Taxonomy" id="412755"/>
    <lineage>
        <taxon>unclassified sequences</taxon>
        <taxon>metagenomes</taxon>
        <taxon>ecological metagenomes</taxon>
    </lineage>
</organism>
<gene>
    <name evidence="1" type="ORF">LCGC14_2625340</name>
</gene>
<feature type="non-terminal residue" evidence="1">
    <location>
        <position position="1"/>
    </location>
</feature>
<comment type="caution">
    <text evidence="1">The sequence shown here is derived from an EMBL/GenBank/DDBJ whole genome shotgun (WGS) entry which is preliminary data.</text>
</comment>
<reference evidence="1" key="1">
    <citation type="journal article" date="2015" name="Nature">
        <title>Complex archaea that bridge the gap between prokaryotes and eukaryotes.</title>
        <authorList>
            <person name="Spang A."/>
            <person name="Saw J.H."/>
            <person name="Jorgensen S.L."/>
            <person name="Zaremba-Niedzwiedzka K."/>
            <person name="Martijn J."/>
            <person name="Lind A.E."/>
            <person name="van Eijk R."/>
            <person name="Schleper C."/>
            <person name="Guy L."/>
            <person name="Ettema T.J."/>
        </authorList>
    </citation>
    <scope>NUCLEOTIDE SEQUENCE</scope>
</reference>